<reference evidence="3" key="1">
    <citation type="submission" date="2017-02" db="EMBL/GenBank/DDBJ databases">
        <authorList>
            <person name="Tafer H."/>
            <person name="Lopandic K."/>
        </authorList>
    </citation>
    <scope>NUCLEOTIDE SEQUENCE [LARGE SCALE GENOMIC DNA]</scope>
    <source>
        <strain evidence="3">CBS 366.77</strain>
    </source>
</reference>
<dbReference type="OrthoDB" id="3641178at2759"/>
<sequence>MSSYIPIISNKFSAPVPTPGFNASSSPKTAKQWKAALKEVKLLYIQRQYKQCAARSTELLKSDSGPLVYQINPVYETYLCFYNAICNESLGRAAHDFSKNKLPLLHCALDSYVACNAVLPSIIPIPGSVDDPNPSPVSLGGFSSVSDTSEASSTEDSILSSITRIIDSSIELPDDDDPFVSDNEGGNTTLAFKLPLDDTEKAHLMPSPLQIRKPSSEFSSVAPSLIETEQTRTVVAGGSKPTRARRPPPLPIKIVPATETKAHTPQPSATNSKEFSSMMPRTDVPISRPGQIEHVTASPARLQSIMRYNSSIRLLRSQIGSSIADINSLIDEVTEIQHTRRISKTIRRSGSFWSFSPIKDPTHRENNSPRNAVGSGRVGPKETKEHRIARLRAEGWNTVGLKSRVRGWKGSEYYKAYCSAVLEELYLDV</sequence>
<feature type="region of interest" description="Disordered" evidence="1">
    <location>
        <begin position="357"/>
        <end position="386"/>
    </location>
</feature>
<name>A0A3A2ZJJ0_9EURO</name>
<dbReference type="EMBL" id="MVGC01000167">
    <property type="protein sequence ID" value="RJE22463.1"/>
    <property type="molecule type" value="Genomic_DNA"/>
</dbReference>
<evidence type="ECO:0000313" key="3">
    <source>
        <dbReference type="Proteomes" id="UP000266188"/>
    </source>
</evidence>
<comment type="caution">
    <text evidence="2">The sequence shown here is derived from an EMBL/GenBank/DDBJ whole genome shotgun (WGS) entry which is preliminary data.</text>
</comment>
<gene>
    <name evidence="2" type="ORF">PHISCL_05195</name>
</gene>
<evidence type="ECO:0000313" key="2">
    <source>
        <dbReference type="EMBL" id="RJE22463.1"/>
    </source>
</evidence>
<proteinExistence type="predicted"/>
<organism evidence="2 3">
    <name type="scientific">Aspergillus sclerotialis</name>
    <dbReference type="NCBI Taxonomy" id="2070753"/>
    <lineage>
        <taxon>Eukaryota</taxon>
        <taxon>Fungi</taxon>
        <taxon>Dikarya</taxon>
        <taxon>Ascomycota</taxon>
        <taxon>Pezizomycotina</taxon>
        <taxon>Eurotiomycetes</taxon>
        <taxon>Eurotiomycetidae</taxon>
        <taxon>Eurotiales</taxon>
        <taxon>Aspergillaceae</taxon>
        <taxon>Aspergillus</taxon>
        <taxon>Aspergillus subgen. Polypaecilum</taxon>
    </lineage>
</organism>
<dbReference type="AlphaFoldDB" id="A0A3A2ZJJ0"/>
<accession>A0A3A2ZJJ0</accession>
<feature type="compositionally biased region" description="Low complexity" evidence="1">
    <location>
        <begin position="143"/>
        <end position="154"/>
    </location>
</feature>
<protein>
    <submittedName>
        <fullName evidence="2">Uncharacterized protein</fullName>
    </submittedName>
</protein>
<dbReference type="Proteomes" id="UP000266188">
    <property type="component" value="Unassembled WGS sequence"/>
</dbReference>
<evidence type="ECO:0000256" key="1">
    <source>
        <dbReference type="SAM" id="MobiDB-lite"/>
    </source>
</evidence>
<feature type="region of interest" description="Disordered" evidence="1">
    <location>
        <begin position="134"/>
        <end position="154"/>
    </location>
</feature>
<keyword evidence="3" id="KW-1185">Reference proteome</keyword>